<dbReference type="PANTHER" id="PTHR41287">
    <property type="match status" value="1"/>
</dbReference>
<evidence type="ECO:0000313" key="4">
    <source>
        <dbReference type="Proteomes" id="UP001595583"/>
    </source>
</evidence>
<dbReference type="RefSeq" id="WP_378223125.1">
    <property type="nucleotide sequence ID" value="NZ_JBHRTK010000019.1"/>
</dbReference>
<sequence length="605" mass="67057">MPTPAVPDDPVTAWARDVVEGRIVSGELAIRACRRHLDDIEHGHKRGLTWRPDKAAHALGFFPAMLTVTAGAKAGEPFNLPSYTTFVVGSLFGWFRADGRLRFRTAWVEAGKGQIKSPVAAAIGLYRMAYCGIPRAECYAIAKDRNQANVLFGDAVAMANAEMPEPAFEGESLVGRGDLIARGKGDMTWMLEHPATGSKFRALAGDERVNGPRPSFVAADEIHEWKTDGPLKTWRSAGAKMPGDFLLWMSTNTPAADQVVATEWSEQHQRILRGEAEDDSAFAFIARVDPGDKPFEDESCWPKSMPCIGITFPIDNVRIEVNSSKRSVGTRLQTERLYFGVPVGSSEYWIDLDAWEGVQGTANLKQAKGRSVFLSLDLSKKNDLTALGIGWHDENEVLRATVRYWKPEYKLAERATEDHAQYVEWAAAKPPLINVVPGRSIEYDFVAAEVQKIANDLDVEVLVVDPAFLTDFRQACDRIGLETWIYIPEEQEYGSGLKIMIHGQGRLGMNSKKALWMPRSLQQLEDMILTKQIVIDESPVTKWCSGNAAVQADAQNNRFFVKKVQRGRIDGLVVLAMLAGASEVVETYEAPVSPWDDPNFTLVDT</sequence>
<gene>
    <name evidence="3" type="ORF">ACFOHJ_18320</name>
</gene>
<dbReference type="Pfam" id="PF20441">
    <property type="entry name" value="TerL_nuclease"/>
    <property type="match status" value="1"/>
</dbReference>
<accession>A0ABV7KF74</accession>
<organism evidence="3 4">
    <name type="scientific">Aquamicrobium soli</name>
    <dbReference type="NCBI Taxonomy" id="1811518"/>
    <lineage>
        <taxon>Bacteria</taxon>
        <taxon>Pseudomonadati</taxon>
        <taxon>Pseudomonadota</taxon>
        <taxon>Alphaproteobacteria</taxon>
        <taxon>Hyphomicrobiales</taxon>
        <taxon>Phyllobacteriaceae</taxon>
        <taxon>Aquamicrobium</taxon>
    </lineage>
</organism>
<evidence type="ECO:0000259" key="1">
    <source>
        <dbReference type="Pfam" id="PF03354"/>
    </source>
</evidence>
<feature type="domain" description="Terminase large subunit-like ATPase" evidence="1">
    <location>
        <begin position="83"/>
        <end position="252"/>
    </location>
</feature>
<dbReference type="Pfam" id="PF03354">
    <property type="entry name" value="TerL_ATPase"/>
    <property type="match status" value="1"/>
</dbReference>
<dbReference type="InterPro" id="IPR027417">
    <property type="entry name" value="P-loop_NTPase"/>
</dbReference>
<reference evidence="4" key="1">
    <citation type="journal article" date="2019" name="Int. J. Syst. Evol. Microbiol.">
        <title>The Global Catalogue of Microorganisms (GCM) 10K type strain sequencing project: providing services to taxonomists for standard genome sequencing and annotation.</title>
        <authorList>
            <consortium name="The Broad Institute Genomics Platform"/>
            <consortium name="The Broad Institute Genome Sequencing Center for Infectious Disease"/>
            <person name="Wu L."/>
            <person name="Ma J."/>
        </authorList>
    </citation>
    <scope>NUCLEOTIDE SEQUENCE [LARGE SCALE GENOMIC DNA]</scope>
    <source>
        <strain evidence="4">KCTC 52165</strain>
    </source>
</reference>
<dbReference type="Proteomes" id="UP001595583">
    <property type="component" value="Unassembled WGS sequence"/>
</dbReference>
<dbReference type="InterPro" id="IPR005021">
    <property type="entry name" value="Terminase_largesu-like"/>
</dbReference>
<dbReference type="Gene3D" id="3.40.50.300">
    <property type="entry name" value="P-loop containing nucleotide triphosphate hydrolases"/>
    <property type="match status" value="1"/>
</dbReference>
<dbReference type="InterPro" id="IPR046461">
    <property type="entry name" value="TerL_ATPase"/>
</dbReference>
<evidence type="ECO:0000313" key="3">
    <source>
        <dbReference type="EMBL" id="MFC3208183.1"/>
    </source>
</evidence>
<protein>
    <submittedName>
        <fullName evidence="3">Terminase large subunit</fullName>
    </submittedName>
</protein>
<evidence type="ECO:0000259" key="2">
    <source>
        <dbReference type="Pfam" id="PF20441"/>
    </source>
</evidence>
<dbReference type="EMBL" id="JBHRTK010000019">
    <property type="protein sequence ID" value="MFC3208183.1"/>
    <property type="molecule type" value="Genomic_DNA"/>
</dbReference>
<feature type="domain" description="Terminase large subunit-like endonuclease" evidence="2">
    <location>
        <begin position="276"/>
        <end position="491"/>
    </location>
</feature>
<proteinExistence type="predicted"/>
<dbReference type="InterPro" id="IPR046462">
    <property type="entry name" value="TerL_nuclease"/>
</dbReference>
<dbReference type="PANTHER" id="PTHR41287:SF1">
    <property type="entry name" value="PROTEIN YMFN"/>
    <property type="match status" value="1"/>
</dbReference>
<comment type="caution">
    <text evidence="3">The sequence shown here is derived from an EMBL/GenBank/DDBJ whole genome shotgun (WGS) entry which is preliminary data.</text>
</comment>
<keyword evidence="4" id="KW-1185">Reference proteome</keyword>
<name>A0ABV7KF74_9HYPH</name>